<gene>
    <name evidence="3" type="ORF">SEMRO_185_G080280.1</name>
</gene>
<evidence type="ECO:0000313" key="3">
    <source>
        <dbReference type="EMBL" id="CAB9504081.1"/>
    </source>
</evidence>
<sequence length="948" mass="112621">MIDAPATISTARRRDRKSPYLHRNNATRARTKVKALAVQSNHLQNRPVENKDCLSPGTNTTSTTNSGTRKLAMAVDPYQVEMSVSASNSFNSQIPSIAVSTLSPVSEQPIIAAPRSPRHKAIQYQKAHKARRSPMAAAYATAIANTQRISPSASPKRTRSIATNVEVVKPTTIKPTPRRQTAAATTTIPVKIIKPKATKPRPSSPLRTRNSPKTPISPATNNTTTTGTSTSINTNPDPPAMHHHNLRHHIVNDPPALQPSRSKDSHTTFSTTTWHDERLMKSLNHSNTFQKRLEEQAAEAIRKAEKKTMKEYDKKLSNCLKTIEAIEKRKRNDLRLVELRKKAEIERFETELAQQIFDDEMKRLKDLQDRMKANVLRLKAENTELEQNCRHMATRNKQLQEEIQSRQRVQQEVDQHGEIVSQLNNIHQVFQQAHRTAEQDLSRLEQDCRKEVKERKKIQKWIKSLIKLMDERCDHPVLLKRIHKIDETFQAQRELVINLRRARKRSSKRSQQSGTTAVLKRKVSDMRKQAREKTQILEDRAQLTADLAKRRQKKGEREELVEREHREGHPKESNETVGRVEEELMAHPHEEEERACRKNEKKPWRQEVERDRREVERDRWLEKEAKDFREYRAQVTNKKRRQRDQREDREKPDQREDREKWVQQREDREKWVQQREDRQKQHQAEQEPEQEETFHEEDEELAREEEQELMHQQQEELKARRKREKRARWREEEQKLIRQEEEELMQQQREALMQQQREELMQQQREELMQQQEGELIQQHEEELIQQQEEELKARRKRDKRGRWREEEKDFIHQEEAELIQQQKQELMQQQEEELKARRKREKKARRHEEAKARREEDKARQQEENERIRQQLEEEERARLQAEEVNAQREIHEALAARDKHGMEKKVARTSKRLNKRRKDIEEIVNEMRCLEGVEGDPSVPLFTLAD</sequence>
<dbReference type="AlphaFoldDB" id="A0A9N8DKW1"/>
<feature type="region of interest" description="Disordered" evidence="2">
    <location>
        <begin position="172"/>
        <end position="245"/>
    </location>
</feature>
<feature type="coiled-coil region" evidence="1">
    <location>
        <begin position="290"/>
        <end position="329"/>
    </location>
</feature>
<feature type="compositionally biased region" description="Low complexity" evidence="2">
    <location>
        <begin position="819"/>
        <end position="830"/>
    </location>
</feature>
<feature type="region of interest" description="Disordered" evidence="2">
    <location>
        <begin position="548"/>
        <end position="723"/>
    </location>
</feature>
<feature type="region of interest" description="Disordered" evidence="2">
    <location>
        <begin position="1"/>
        <end position="27"/>
    </location>
</feature>
<evidence type="ECO:0000256" key="1">
    <source>
        <dbReference type="SAM" id="Coils"/>
    </source>
</evidence>
<keyword evidence="4" id="KW-1185">Reference proteome</keyword>
<feature type="compositionally biased region" description="Basic and acidic residues" evidence="2">
    <location>
        <begin position="847"/>
        <end position="873"/>
    </location>
</feature>
<comment type="caution">
    <text evidence="3">The sequence shown here is derived from an EMBL/GenBank/DDBJ whole genome shotgun (WGS) entry which is preliminary data.</text>
</comment>
<feature type="compositionally biased region" description="Basic and acidic residues" evidence="2">
    <location>
        <begin position="644"/>
        <end position="685"/>
    </location>
</feature>
<evidence type="ECO:0000313" key="4">
    <source>
        <dbReference type="Proteomes" id="UP001153069"/>
    </source>
</evidence>
<feature type="compositionally biased region" description="Basic residues" evidence="2">
    <location>
        <begin position="11"/>
        <end position="20"/>
    </location>
</feature>
<feature type="coiled-coil region" evidence="1">
    <location>
        <begin position="427"/>
        <end position="454"/>
    </location>
</feature>
<feature type="region of interest" description="Disordered" evidence="2">
    <location>
        <begin position="815"/>
        <end position="873"/>
    </location>
</feature>
<feature type="compositionally biased region" description="Basic and acidic residues" evidence="2">
    <location>
        <begin position="522"/>
        <end position="535"/>
    </location>
</feature>
<name>A0A9N8DKW1_9STRA</name>
<proteinExistence type="predicted"/>
<organism evidence="3 4">
    <name type="scientific">Seminavis robusta</name>
    <dbReference type="NCBI Taxonomy" id="568900"/>
    <lineage>
        <taxon>Eukaryota</taxon>
        <taxon>Sar</taxon>
        <taxon>Stramenopiles</taxon>
        <taxon>Ochrophyta</taxon>
        <taxon>Bacillariophyta</taxon>
        <taxon>Bacillariophyceae</taxon>
        <taxon>Bacillariophycidae</taxon>
        <taxon>Naviculales</taxon>
        <taxon>Naviculaceae</taxon>
        <taxon>Seminavis</taxon>
    </lineage>
</organism>
<feature type="region of interest" description="Disordered" evidence="2">
    <location>
        <begin position="502"/>
        <end position="535"/>
    </location>
</feature>
<feature type="compositionally biased region" description="Acidic residues" evidence="2">
    <location>
        <begin position="686"/>
        <end position="707"/>
    </location>
</feature>
<feature type="compositionally biased region" description="Basic residues" evidence="2">
    <location>
        <begin position="837"/>
        <end position="846"/>
    </location>
</feature>
<feature type="region of interest" description="Disordered" evidence="2">
    <location>
        <begin position="41"/>
        <end position="68"/>
    </location>
</feature>
<feature type="compositionally biased region" description="Basic and acidic residues" evidence="2">
    <location>
        <begin position="555"/>
        <end position="632"/>
    </location>
</feature>
<evidence type="ECO:0000256" key="2">
    <source>
        <dbReference type="SAM" id="MobiDB-lite"/>
    </source>
</evidence>
<dbReference type="Proteomes" id="UP001153069">
    <property type="component" value="Unassembled WGS sequence"/>
</dbReference>
<reference evidence="3" key="1">
    <citation type="submission" date="2020-06" db="EMBL/GenBank/DDBJ databases">
        <authorList>
            <consortium name="Plant Systems Biology data submission"/>
        </authorList>
    </citation>
    <scope>NUCLEOTIDE SEQUENCE</scope>
    <source>
        <strain evidence="3">D6</strain>
    </source>
</reference>
<protein>
    <submittedName>
        <fullName evidence="3">Uncharacterized protein</fullName>
    </submittedName>
</protein>
<feature type="coiled-coil region" evidence="1">
    <location>
        <begin position="361"/>
        <end position="402"/>
    </location>
</feature>
<accession>A0A9N8DKW1</accession>
<feature type="compositionally biased region" description="Low complexity" evidence="2">
    <location>
        <begin position="57"/>
        <end position="68"/>
    </location>
</feature>
<keyword evidence="1" id="KW-0175">Coiled coil</keyword>
<dbReference type="EMBL" id="CAICTM010000184">
    <property type="protein sequence ID" value="CAB9504081.1"/>
    <property type="molecule type" value="Genomic_DNA"/>
</dbReference>
<feature type="compositionally biased region" description="Low complexity" evidence="2">
    <location>
        <begin position="214"/>
        <end position="235"/>
    </location>
</feature>